<protein>
    <recommendedName>
        <fullName evidence="5">DUF4352 domain-containing protein</fullName>
    </recommendedName>
</protein>
<accession>A0A923E877</accession>
<feature type="transmembrane region" description="Helical" evidence="2">
    <location>
        <begin position="230"/>
        <end position="248"/>
    </location>
</feature>
<feature type="compositionally biased region" description="Low complexity" evidence="1">
    <location>
        <begin position="141"/>
        <end position="156"/>
    </location>
</feature>
<evidence type="ECO:0000256" key="1">
    <source>
        <dbReference type="SAM" id="MobiDB-lite"/>
    </source>
</evidence>
<gene>
    <name evidence="3" type="ORF">HD592_001844</name>
</gene>
<keyword evidence="2" id="KW-0812">Transmembrane</keyword>
<dbReference type="RefSeq" id="WP_184453589.1">
    <property type="nucleotide sequence ID" value="NZ_JACHMK010000001.1"/>
</dbReference>
<organism evidence="3 4">
    <name type="scientific">Schaalia hyovaginalis</name>
    <dbReference type="NCBI Taxonomy" id="29316"/>
    <lineage>
        <taxon>Bacteria</taxon>
        <taxon>Bacillati</taxon>
        <taxon>Actinomycetota</taxon>
        <taxon>Actinomycetes</taxon>
        <taxon>Actinomycetales</taxon>
        <taxon>Actinomycetaceae</taxon>
        <taxon>Schaalia</taxon>
    </lineage>
</organism>
<keyword evidence="4" id="KW-1185">Reference proteome</keyword>
<evidence type="ECO:0008006" key="5">
    <source>
        <dbReference type="Google" id="ProtNLM"/>
    </source>
</evidence>
<reference evidence="3" key="1">
    <citation type="submission" date="2020-08" db="EMBL/GenBank/DDBJ databases">
        <title>Sequencing the genomes of 1000 actinobacteria strains.</title>
        <authorList>
            <person name="Klenk H.-P."/>
        </authorList>
    </citation>
    <scope>NUCLEOTIDE SEQUENCE</scope>
    <source>
        <strain evidence="3">DSM 10695</strain>
    </source>
</reference>
<feature type="compositionally biased region" description="Low complexity" evidence="1">
    <location>
        <begin position="169"/>
        <end position="200"/>
    </location>
</feature>
<proteinExistence type="predicted"/>
<feature type="region of interest" description="Disordered" evidence="1">
    <location>
        <begin position="1"/>
        <end position="215"/>
    </location>
</feature>
<dbReference type="Proteomes" id="UP000617426">
    <property type="component" value="Unassembled WGS sequence"/>
</dbReference>
<dbReference type="EMBL" id="JACHMK010000001">
    <property type="protein sequence ID" value="MBB6335279.1"/>
    <property type="molecule type" value="Genomic_DNA"/>
</dbReference>
<dbReference type="AlphaFoldDB" id="A0A923E877"/>
<evidence type="ECO:0000313" key="3">
    <source>
        <dbReference type="EMBL" id="MBB6335279.1"/>
    </source>
</evidence>
<evidence type="ECO:0000256" key="2">
    <source>
        <dbReference type="SAM" id="Phobius"/>
    </source>
</evidence>
<keyword evidence="2" id="KW-0472">Membrane</keyword>
<name>A0A923E877_9ACTO</name>
<comment type="caution">
    <text evidence="3">The sequence shown here is derived from an EMBL/GenBank/DDBJ whole genome shotgun (WGS) entry which is preliminary data.</text>
</comment>
<keyword evidence="2" id="KW-1133">Transmembrane helix</keyword>
<sequence>MSDDPMTNPGSSGEPEGEGAQPLMPPIGQQNPPGLGGTAPAPQEPVPPVPYAQWAPGAQEPSQQAPFGDRPAQGGASQSQPYLQQPPMPQQAGIPPQGPGGFQPAPPSQQPGVPQQPAMLQQAAPQQPPVPPPDAERALRSARSGSAGRSSGPTSRHASSGPNFRSAHGPCPYAQQQGYPQPGFQGSQPPTQPFGQQVPGAPLPPGGAVPPAPMMPPVGGTGGALGKKGIAGYIVIALLLILMLVFGLKGCADVKRSAEAPIDVPIIDPEPAPDPGPAHGGDSTEKLMTGQFPAGYEFNLFEEMRLGPWRIQYQGVTPNAMGVVESSPESGMTCALVRVQVAYEGDVAEGEDYYDALDITYILKDGTEIEFWQSRNLAPHDLLAFENYVLKPGEARTGKFIFDVPLDSVPDKVRFTLVGGESKEFPLPTSLD</sequence>
<evidence type="ECO:0000313" key="4">
    <source>
        <dbReference type="Proteomes" id="UP000617426"/>
    </source>
</evidence>
<feature type="compositionally biased region" description="Low complexity" evidence="1">
    <location>
        <begin position="110"/>
        <end position="125"/>
    </location>
</feature>
<feature type="compositionally biased region" description="Pro residues" evidence="1">
    <location>
        <begin position="201"/>
        <end position="215"/>
    </location>
</feature>
<feature type="region of interest" description="Disordered" evidence="1">
    <location>
        <begin position="265"/>
        <end position="286"/>
    </location>
</feature>